<gene>
    <name evidence="1" type="ORF">CP963_07990</name>
</gene>
<sequence length="600" mass="69272">MFFKLLAAYAPTSQNKASYDEHVTKYAKKLGVDEINIDNGLFAKLYGSFIKEAKSIIISGSAGDGKTYLLRKLYETLNKSISSWNDYIPELDFDKYKIKFIKDFTEIEQVDKENVLDGLYNAIYENSNILYFIAANDGILTDTLRDYLDEKPHFSKLLNNIEEHIEQHTTNDGLILLDLSQTSSSKNFELLLNEILNYCDEYEKNCPSLTNEEIFCPIHSNINLLKEKNIQQQLINVIRTCDLNYNHITLRKLFMLIANTILGYKGDKKIFNSCEEAIEYFKVSNLRTDASIYNNIFGENLPQSKREKSPFKELRELRIGFETTNNIDSFLLFGDIKNENLYNKELDNPFINLNIFKNKKINYLNGSDDESSDSINDIQEFLIFFRRHLFFNLSNQLKLEDIEINRNELIAYKHADKFYNDVVLSLKDGKSPQKSIIKELALGLNRVFLGELISKDANDRLYIATSLTGTMSKLSSEIIDEIVFNKKSSNEGLNLELINGFDDEYCKVNLIIQYGGEDIANLELDLHMFEFLCRISDGILPTSFSVEYYERVLTFKSQIVNHILSEVEVDETFNLFTLNDKEGTLQFNEIEIGNGNVYES</sequence>
<evidence type="ECO:0000313" key="1">
    <source>
        <dbReference type="EMBL" id="RXI40708.1"/>
    </source>
</evidence>
<keyword evidence="2" id="KW-1185">Reference proteome</keyword>
<dbReference type="AlphaFoldDB" id="A0A6M8NIR0"/>
<protein>
    <submittedName>
        <fullName evidence="1">Uncharacterized protein</fullName>
    </submittedName>
</protein>
<comment type="caution">
    <text evidence="1">The sequence shown here is derived from an EMBL/GenBank/DDBJ whole genome shotgun (WGS) entry which is preliminary data.</text>
</comment>
<accession>A0A6M8NIR0</accession>
<dbReference type="Proteomes" id="UP000290378">
    <property type="component" value="Unassembled WGS sequence"/>
</dbReference>
<organism evidence="1 2">
    <name type="scientific">Arcobacter cloacae</name>
    <dbReference type="NCBI Taxonomy" id="1054034"/>
    <lineage>
        <taxon>Bacteria</taxon>
        <taxon>Pseudomonadati</taxon>
        <taxon>Campylobacterota</taxon>
        <taxon>Epsilonproteobacteria</taxon>
        <taxon>Campylobacterales</taxon>
        <taxon>Arcobacteraceae</taxon>
        <taxon>Arcobacter</taxon>
    </lineage>
</organism>
<evidence type="ECO:0000313" key="2">
    <source>
        <dbReference type="Proteomes" id="UP000290378"/>
    </source>
</evidence>
<dbReference type="RefSeq" id="WP_129013658.1">
    <property type="nucleotide sequence ID" value="NZ_CBCSEI010000009.1"/>
</dbReference>
<proteinExistence type="predicted"/>
<dbReference type="InterPro" id="IPR027417">
    <property type="entry name" value="P-loop_NTPase"/>
</dbReference>
<dbReference type="SUPFAM" id="SSF52540">
    <property type="entry name" value="P-loop containing nucleoside triphosphate hydrolases"/>
    <property type="match status" value="1"/>
</dbReference>
<name>A0A6M8NIR0_9BACT</name>
<dbReference type="EMBL" id="NXII01000009">
    <property type="protein sequence ID" value="RXI40708.1"/>
    <property type="molecule type" value="Genomic_DNA"/>
</dbReference>
<reference evidence="1 2" key="1">
    <citation type="submission" date="2017-09" db="EMBL/GenBank/DDBJ databases">
        <title>Genomics of the genus Arcobacter.</title>
        <authorList>
            <person name="Perez-Cataluna A."/>
            <person name="Figueras M.J."/>
            <person name="Salas-Masso N."/>
        </authorList>
    </citation>
    <scope>NUCLEOTIDE SEQUENCE [LARGE SCALE GENOMIC DNA]</scope>
    <source>
        <strain evidence="1 2">CECT 7834</strain>
    </source>
</reference>